<proteinExistence type="predicted"/>
<keyword evidence="1" id="KW-0614">Plasmid</keyword>
<evidence type="ECO:0000313" key="2">
    <source>
        <dbReference type="Proteomes" id="UP000276417"/>
    </source>
</evidence>
<name>A0A3G8YKY9_9DEIO</name>
<accession>A0A3G8YKY9</accession>
<protein>
    <submittedName>
        <fullName evidence="1">Uncharacterized protein</fullName>
    </submittedName>
</protein>
<gene>
    <name evidence="1" type="ORF">EHF33_20740</name>
</gene>
<dbReference type="AlphaFoldDB" id="A0A3G8YKY9"/>
<keyword evidence="2" id="KW-1185">Reference proteome</keyword>
<reference evidence="1 2" key="1">
    <citation type="submission" date="2018-11" db="EMBL/GenBank/DDBJ databases">
        <title>Deinococcus shelandsis sp. nov., isolated from South Shetland Islands soil of Antarctica.</title>
        <authorList>
            <person name="Tian J."/>
        </authorList>
    </citation>
    <scope>NUCLEOTIDE SEQUENCE [LARGE SCALE GENOMIC DNA]</scope>
    <source>
        <strain evidence="1 2">S14-83T</strain>
        <plasmid evidence="1 2">unnamed4</plasmid>
    </source>
</reference>
<organism evidence="1 2">
    <name type="scientific">Deinococcus psychrotolerans</name>
    <dbReference type="NCBI Taxonomy" id="2489213"/>
    <lineage>
        <taxon>Bacteria</taxon>
        <taxon>Thermotogati</taxon>
        <taxon>Deinococcota</taxon>
        <taxon>Deinococci</taxon>
        <taxon>Deinococcales</taxon>
        <taxon>Deinococcaceae</taxon>
        <taxon>Deinococcus</taxon>
    </lineage>
</organism>
<evidence type="ECO:0000313" key="1">
    <source>
        <dbReference type="EMBL" id="AZI45340.1"/>
    </source>
</evidence>
<dbReference type="Proteomes" id="UP000276417">
    <property type="component" value="Plasmid unnamed4"/>
</dbReference>
<geneLocation type="plasmid" evidence="1 2">
    <name>unnamed4</name>
</geneLocation>
<sequence>MIPVVGYRLRWNVTANNGEVDIRLANGTPVVLNINSVEEQIAVSALLALMPRVSFDGTNLIAEHP</sequence>
<dbReference type="EMBL" id="CP034188">
    <property type="protein sequence ID" value="AZI45340.1"/>
    <property type="molecule type" value="Genomic_DNA"/>
</dbReference>
<dbReference type="RefSeq" id="WP_124875851.1">
    <property type="nucleotide sequence ID" value="NZ_CP034188.1"/>
</dbReference>
<dbReference type="KEGG" id="dph:EHF33_20740"/>